<evidence type="ECO:0000256" key="6">
    <source>
        <dbReference type="PIRNR" id="PIRNR025007"/>
    </source>
</evidence>
<protein>
    <recommendedName>
        <fullName evidence="6">Exocyst complex component</fullName>
    </recommendedName>
</protein>
<dbReference type="InterPro" id="IPR048359">
    <property type="entry name" value="EXOC6_Sec15_N"/>
</dbReference>
<dbReference type="eggNOG" id="KOG2176">
    <property type="taxonomic scope" value="Eukaryota"/>
</dbReference>
<dbReference type="InterPro" id="IPR046361">
    <property type="entry name" value="EXOC6/Sec15_C"/>
</dbReference>
<dbReference type="OMA" id="FPFHSEQ"/>
<feature type="compositionally biased region" description="Polar residues" evidence="8">
    <location>
        <begin position="240"/>
        <end position="258"/>
    </location>
</feature>
<dbReference type="GO" id="GO:0006886">
    <property type="term" value="P:intracellular protein transport"/>
    <property type="evidence" value="ECO:0007669"/>
    <property type="project" value="InterPro"/>
</dbReference>
<keyword evidence="4 6" id="KW-0268">Exocytosis</keyword>
<evidence type="ECO:0000259" key="9">
    <source>
        <dbReference type="Pfam" id="PF04091"/>
    </source>
</evidence>
<dbReference type="PANTHER" id="PTHR12702:SF0">
    <property type="entry name" value="EXOCYST COMPLEX COMPONENT 6"/>
    <property type="match status" value="1"/>
</dbReference>
<dbReference type="Pfam" id="PF20651">
    <property type="entry name" value="EXOC6_Sec15_N"/>
    <property type="match status" value="1"/>
</dbReference>
<dbReference type="PANTHER" id="PTHR12702">
    <property type="entry name" value="SEC15"/>
    <property type="match status" value="1"/>
</dbReference>
<name>T1IIQ2_STRMM</name>
<dbReference type="Pfam" id="PF04091">
    <property type="entry name" value="Sec15_C"/>
    <property type="match status" value="1"/>
</dbReference>
<dbReference type="PIRSF" id="PIRSF025007">
    <property type="entry name" value="Sec15"/>
    <property type="match status" value="1"/>
</dbReference>
<comment type="function">
    <text evidence="1 6">Component of the exocyst complex involved in the docking of exocytic vesicles with fusion sites on the plasma membrane.</text>
</comment>
<keyword evidence="3 6" id="KW-0813">Transport</keyword>
<feature type="domain" description="Exocyst complex component EXOC6/Sec15 N-terminal" evidence="10">
    <location>
        <begin position="48"/>
        <end position="217"/>
    </location>
</feature>
<evidence type="ECO:0000256" key="3">
    <source>
        <dbReference type="ARBA" id="ARBA00022448"/>
    </source>
</evidence>
<reference evidence="12" key="1">
    <citation type="submission" date="2011-05" db="EMBL/GenBank/DDBJ databases">
        <authorList>
            <person name="Richards S.R."/>
            <person name="Qu J."/>
            <person name="Jiang H."/>
            <person name="Jhangiani S.N."/>
            <person name="Agravi P."/>
            <person name="Goodspeed R."/>
            <person name="Gross S."/>
            <person name="Mandapat C."/>
            <person name="Jackson L."/>
            <person name="Mathew T."/>
            <person name="Pu L."/>
            <person name="Thornton R."/>
            <person name="Saada N."/>
            <person name="Wilczek-Boney K.B."/>
            <person name="Lee S."/>
            <person name="Kovar C."/>
            <person name="Wu Y."/>
            <person name="Scherer S.E."/>
            <person name="Worley K.C."/>
            <person name="Muzny D.M."/>
            <person name="Gibbs R."/>
        </authorList>
    </citation>
    <scope>NUCLEOTIDE SEQUENCE</scope>
    <source>
        <strain evidence="12">Brora</strain>
    </source>
</reference>
<dbReference type="Gene3D" id="1.20.58.670">
    <property type="entry name" value="Dsl1p vesicle tethering complex, Tip20p subunit, domain D"/>
    <property type="match status" value="1"/>
</dbReference>
<evidence type="ECO:0000313" key="11">
    <source>
        <dbReference type="EnsemblMetazoa" id="SMAR000755-PA"/>
    </source>
</evidence>
<proteinExistence type="inferred from homology"/>
<keyword evidence="5 7" id="KW-0175">Coiled coil</keyword>
<sequence length="785" mass="90287">MAEPGPDPQLNAEHEHLLYELESSDTSSVGVVIRRIYDGDELEKFMERLDARIKTHDRDIERMCNFHYEGFIESIRELLQVKNQAQKLKNEISQTDIDLQDSASKLVGTGEELARLRRRQSNIAAAIDSISICLPVLQTYATLENQVREKRYYSALKTLEQLEHTHLPLVANYRFFQQMRSKIPLLYQNIKDNSLSDLSAFLENVRQKSSEIGAKAMGQKSGLKQVAEQNNMDLNGIPKITSTSDVSSNNNLHSKTEMSPQDIVEFSPGFRESFETNYQDKRRVQAELAHEPPQNMRDSIGKYWEYLCGIVGFFVVEEHILNTADGLVNRNYLNDVWEKTVLKINAAIRKEAAFCKEDEFIIVVIHIVMLFSLTMQGYGYSVQKLSYLVPELRDQYMDILMQTWHVKFQNIFEHDSYSAIVIENEDEMKSDEYLILETFLHEENLIKNSSFPICFSFSYMVPKVYDQIIKYINTCHRFCVDLHLSTVEMTDMLRKSTNLLLTTTLSTCLSNIIKESKVGLPQLIQLMTNITCLEKSCVHLEQVISRISGSNVSSSNVSNIQGQVVFKKARNEVEDQIINQLKVKINGFLSLADYIWMLPELPVENDKIQGKASDFIVDLISFLKNFLVSIPDPPIKIVETSCMTACMYISQQLMKFLTDDKSVKQISKGALQQLSLDVEHCEAFASEPINGVEQETLLMYFSDLRQIINLFIELDWSVYFRDYGKPKSKYLRVTADTAITLLEKYRDAETKNVMAVFVKKEREKKRFLDVVLKQLRTLTANGSFT</sequence>
<dbReference type="GO" id="GO:0006893">
    <property type="term" value="P:Golgi to plasma membrane transport"/>
    <property type="evidence" value="ECO:0007669"/>
    <property type="project" value="TreeGrafter"/>
</dbReference>
<dbReference type="PhylomeDB" id="T1IIQ2"/>
<reference evidence="11" key="2">
    <citation type="submission" date="2015-02" db="UniProtKB">
        <authorList>
            <consortium name="EnsemblMetazoa"/>
        </authorList>
    </citation>
    <scope>IDENTIFICATION</scope>
</reference>
<evidence type="ECO:0000256" key="4">
    <source>
        <dbReference type="ARBA" id="ARBA00022483"/>
    </source>
</evidence>
<dbReference type="InterPro" id="IPR042044">
    <property type="entry name" value="EXOC6PINT-1/Sec15/Tip20_C_dom2"/>
</dbReference>
<dbReference type="Proteomes" id="UP000014500">
    <property type="component" value="Unassembled WGS sequence"/>
</dbReference>
<keyword evidence="12" id="KW-1185">Reference proteome</keyword>
<organism evidence="11 12">
    <name type="scientific">Strigamia maritima</name>
    <name type="common">European centipede</name>
    <name type="synonym">Geophilus maritimus</name>
    <dbReference type="NCBI Taxonomy" id="126957"/>
    <lineage>
        <taxon>Eukaryota</taxon>
        <taxon>Metazoa</taxon>
        <taxon>Ecdysozoa</taxon>
        <taxon>Arthropoda</taxon>
        <taxon>Myriapoda</taxon>
        <taxon>Chilopoda</taxon>
        <taxon>Pleurostigmophora</taxon>
        <taxon>Geophilomorpha</taxon>
        <taxon>Linotaeniidae</taxon>
        <taxon>Strigamia</taxon>
    </lineage>
</organism>
<dbReference type="GO" id="GO:0016020">
    <property type="term" value="C:membrane"/>
    <property type="evidence" value="ECO:0007669"/>
    <property type="project" value="TreeGrafter"/>
</dbReference>
<dbReference type="Gene3D" id="1.10.357.30">
    <property type="entry name" value="Exocyst complex subunit Sec15 C-terminal domain, N-terminal subdomain"/>
    <property type="match status" value="1"/>
</dbReference>
<dbReference type="AlphaFoldDB" id="T1IIQ2"/>
<dbReference type="STRING" id="126957.T1IIQ2"/>
<accession>T1IIQ2</accession>
<dbReference type="InterPro" id="IPR007225">
    <property type="entry name" value="EXOC6/Sec15"/>
</dbReference>
<dbReference type="EnsemblMetazoa" id="SMAR000755-RA">
    <property type="protein sequence ID" value="SMAR000755-PA"/>
    <property type="gene ID" value="SMAR000755"/>
</dbReference>
<evidence type="ECO:0000256" key="1">
    <source>
        <dbReference type="ARBA" id="ARBA00002660"/>
    </source>
</evidence>
<dbReference type="FunFam" id="1.20.58.670:FF:000002">
    <property type="entry name" value="Exocyst complex component"/>
    <property type="match status" value="1"/>
</dbReference>
<feature type="coiled-coil region" evidence="7">
    <location>
        <begin position="71"/>
        <end position="98"/>
    </location>
</feature>
<evidence type="ECO:0000256" key="8">
    <source>
        <dbReference type="SAM" id="MobiDB-lite"/>
    </source>
</evidence>
<evidence type="ECO:0000256" key="7">
    <source>
        <dbReference type="SAM" id="Coils"/>
    </source>
</evidence>
<feature type="region of interest" description="Disordered" evidence="8">
    <location>
        <begin position="237"/>
        <end position="258"/>
    </location>
</feature>
<dbReference type="GO" id="GO:0000145">
    <property type="term" value="C:exocyst"/>
    <property type="evidence" value="ECO:0007669"/>
    <property type="project" value="UniProtKB-UniRule"/>
</dbReference>
<dbReference type="EMBL" id="JH430212">
    <property type="status" value="NOT_ANNOTATED_CDS"/>
    <property type="molecule type" value="Genomic_DNA"/>
</dbReference>
<evidence type="ECO:0000259" key="10">
    <source>
        <dbReference type="Pfam" id="PF20651"/>
    </source>
</evidence>
<dbReference type="HOGENOM" id="CLU_009437_0_0_1"/>
<comment type="similarity">
    <text evidence="2 6">Belongs to the SEC15 family.</text>
</comment>
<feature type="domain" description="Exocyst complex subunit EXOC6/Sec15 C-terminal" evidence="9">
    <location>
        <begin position="385"/>
        <end position="744"/>
    </location>
</feature>
<dbReference type="InterPro" id="IPR042045">
    <property type="entry name" value="EXOC6/Sec15_C_dom1"/>
</dbReference>
<evidence type="ECO:0000256" key="5">
    <source>
        <dbReference type="ARBA" id="ARBA00023054"/>
    </source>
</evidence>
<evidence type="ECO:0000256" key="2">
    <source>
        <dbReference type="ARBA" id="ARBA00007944"/>
    </source>
</evidence>
<dbReference type="GO" id="GO:0090522">
    <property type="term" value="P:vesicle tethering involved in exocytosis"/>
    <property type="evidence" value="ECO:0007669"/>
    <property type="project" value="UniProtKB-UniRule"/>
</dbReference>
<evidence type="ECO:0000313" key="12">
    <source>
        <dbReference type="Proteomes" id="UP000014500"/>
    </source>
</evidence>